<proteinExistence type="predicted"/>
<evidence type="ECO:0008006" key="4">
    <source>
        <dbReference type="Google" id="ProtNLM"/>
    </source>
</evidence>
<dbReference type="Proteomes" id="UP001630127">
    <property type="component" value="Unassembled WGS sequence"/>
</dbReference>
<protein>
    <recommendedName>
        <fullName evidence="4">Secreted protein</fullName>
    </recommendedName>
</protein>
<evidence type="ECO:0000313" key="2">
    <source>
        <dbReference type="EMBL" id="KAL3520410.1"/>
    </source>
</evidence>
<gene>
    <name evidence="2" type="ORF">ACH5RR_018559</name>
</gene>
<sequence length="124" mass="13445">MTLFFAIIELATLVELVAAELAAILELATAELVATVELATTIELANVELASAKLATNWSLEEHCSSLMVLHWDVVIATEYGLQLPLLATSQQQALHVAVVATQILQIHAAMFLEREGVVFVPQH</sequence>
<dbReference type="EMBL" id="JBJUIK010000008">
    <property type="protein sequence ID" value="KAL3520410.1"/>
    <property type="molecule type" value="Genomic_DNA"/>
</dbReference>
<evidence type="ECO:0000313" key="3">
    <source>
        <dbReference type="Proteomes" id="UP001630127"/>
    </source>
</evidence>
<feature type="signal peptide" evidence="1">
    <location>
        <begin position="1"/>
        <end position="19"/>
    </location>
</feature>
<reference evidence="2 3" key="1">
    <citation type="submission" date="2024-11" db="EMBL/GenBank/DDBJ databases">
        <title>A near-complete genome assembly of Cinchona calisaya.</title>
        <authorList>
            <person name="Lian D.C."/>
            <person name="Zhao X.W."/>
            <person name="Wei L."/>
        </authorList>
    </citation>
    <scope>NUCLEOTIDE SEQUENCE [LARGE SCALE GENOMIC DNA]</scope>
    <source>
        <tissue evidence="2">Nenye</tissue>
    </source>
</reference>
<comment type="caution">
    <text evidence="2">The sequence shown here is derived from an EMBL/GenBank/DDBJ whole genome shotgun (WGS) entry which is preliminary data.</text>
</comment>
<evidence type="ECO:0000256" key="1">
    <source>
        <dbReference type="SAM" id="SignalP"/>
    </source>
</evidence>
<keyword evidence="1" id="KW-0732">Signal</keyword>
<dbReference type="AlphaFoldDB" id="A0ABD2ZQF4"/>
<accession>A0ABD2ZQF4</accession>
<name>A0ABD2ZQF4_9GENT</name>
<feature type="chain" id="PRO_5044845174" description="Secreted protein" evidence="1">
    <location>
        <begin position="20"/>
        <end position="124"/>
    </location>
</feature>
<organism evidence="2 3">
    <name type="scientific">Cinchona calisaya</name>
    <dbReference type="NCBI Taxonomy" id="153742"/>
    <lineage>
        <taxon>Eukaryota</taxon>
        <taxon>Viridiplantae</taxon>
        <taxon>Streptophyta</taxon>
        <taxon>Embryophyta</taxon>
        <taxon>Tracheophyta</taxon>
        <taxon>Spermatophyta</taxon>
        <taxon>Magnoliopsida</taxon>
        <taxon>eudicotyledons</taxon>
        <taxon>Gunneridae</taxon>
        <taxon>Pentapetalae</taxon>
        <taxon>asterids</taxon>
        <taxon>lamiids</taxon>
        <taxon>Gentianales</taxon>
        <taxon>Rubiaceae</taxon>
        <taxon>Cinchonoideae</taxon>
        <taxon>Cinchoneae</taxon>
        <taxon>Cinchona</taxon>
    </lineage>
</organism>
<keyword evidence="3" id="KW-1185">Reference proteome</keyword>